<dbReference type="EMBL" id="RXIC02000020">
    <property type="protein sequence ID" value="KAB1223884.1"/>
    <property type="molecule type" value="Genomic_DNA"/>
</dbReference>
<comment type="caution">
    <text evidence="7">The sequence shown here is derived from an EMBL/GenBank/DDBJ whole genome shotgun (WGS) entry which is preliminary data.</text>
</comment>
<dbReference type="GO" id="GO:0005886">
    <property type="term" value="C:plasma membrane"/>
    <property type="evidence" value="ECO:0007669"/>
    <property type="project" value="TreeGrafter"/>
</dbReference>
<dbReference type="GO" id="GO:0005337">
    <property type="term" value="F:nucleoside transmembrane transporter activity"/>
    <property type="evidence" value="ECO:0007669"/>
    <property type="project" value="InterPro"/>
</dbReference>
<keyword evidence="5" id="KW-1133">Transmembrane helix</keyword>
<accession>A0A6A1WF68</accession>
<evidence type="ECO:0000313" key="7">
    <source>
        <dbReference type="EMBL" id="KAB1223884.1"/>
    </source>
</evidence>
<evidence type="ECO:0000256" key="5">
    <source>
        <dbReference type="ARBA" id="ARBA00022989"/>
    </source>
</evidence>
<proteinExistence type="inferred from homology"/>
<evidence type="ECO:0000256" key="4">
    <source>
        <dbReference type="ARBA" id="ARBA00022692"/>
    </source>
</evidence>
<keyword evidence="8" id="KW-1185">Reference proteome</keyword>
<organism evidence="7 8">
    <name type="scientific">Morella rubra</name>
    <name type="common">Chinese bayberry</name>
    <dbReference type="NCBI Taxonomy" id="262757"/>
    <lineage>
        <taxon>Eukaryota</taxon>
        <taxon>Viridiplantae</taxon>
        <taxon>Streptophyta</taxon>
        <taxon>Embryophyta</taxon>
        <taxon>Tracheophyta</taxon>
        <taxon>Spermatophyta</taxon>
        <taxon>Magnoliopsida</taxon>
        <taxon>eudicotyledons</taxon>
        <taxon>Gunneridae</taxon>
        <taxon>Pentapetalae</taxon>
        <taxon>rosids</taxon>
        <taxon>fabids</taxon>
        <taxon>Fagales</taxon>
        <taxon>Myricaceae</taxon>
        <taxon>Morella</taxon>
    </lineage>
</organism>
<dbReference type="Proteomes" id="UP000516437">
    <property type="component" value="Chromosome 2"/>
</dbReference>
<evidence type="ECO:0000256" key="6">
    <source>
        <dbReference type="ARBA" id="ARBA00023136"/>
    </source>
</evidence>
<dbReference type="AlphaFoldDB" id="A0A6A1WF68"/>
<sequence length="135" mass="14960">MAAELIWIHPFLCKYFVAPSSTSGKGGVGPFIGLCVLSACFGVADAHVQGGMLGDLSFMCPEFIQLMLVYKRTLRKEIFKLNHRRGSPRPSARPSGFNIEVLLGRRHEDPWPKIMISSVTFPSVLLSMAREEGIH</sequence>
<dbReference type="OrthoDB" id="1856718at2759"/>
<dbReference type="InterPro" id="IPR002259">
    <property type="entry name" value="Eqnu_transpt"/>
</dbReference>
<dbReference type="PANTHER" id="PTHR10332">
    <property type="entry name" value="EQUILIBRATIVE NUCLEOSIDE TRANSPORTER"/>
    <property type="match status" value="1"/>
</dbReference>
<keyword evidence="3" id="KW-0813">Transport</keyword>
<comment type="similarity">
    <text evidence="2">Belongs to the SLC29A/ENT transporter (TC 2.A.57) family.</text>
</comment>
<name>A0A6A1WF68_9ROSI</name>
<evidence type="ECO:0000256" key="2">
    <source>
        <dbReference type="ARBA" id="ARBA00007965"/>
    </source>
</evidence>
<reference evidence="7 8" key="1">
    <citation type="journal article" date="2019" name="Plant Biotechnol. J.">
        <title>The red bayberry genome and genetic basis of sex determination.</title>
        <authorList>
            <person name="Jia H.M."/>
            <person name="Jia H.J."/>
            <person name="Cai Q.L."/>
            <person name="Wang Y."/>
            <person name="Zhao H.B."/>
            <person name="Yang W.F."/>
            <person name="Wang G.Y."/>
            <person name="Li Y.H."/>
            <person name="Zhan D.L."/>
            <person name="Shen Y.T."/>
            <person name="Niu Q.F."/>
            <person name="Chang L."/>
            <person name="Qiu J."/>
            <person name="Zhao L."/>
            <person name="Xie H.B."/>
            <person name="Fu W.Y."/>
            <person name="Jin J."/>
            <person name="Li X.W."/>
            <person name="Jiao Y."/>
            <person name="Zhou C.C."/>
            <person name="Tu T."/>
            <person name="Chai C.Y."/>
            <person name="Gao J.L."/>
            <person name="Fan L.J."/>
            <person name="van de Weg E."/>
            <person name="Wang J.Y."/>
            <person name="Gao Z.S."/>
        </authorList>
    </citation>
    <scope>NUCLEOTIDE SEQUENCE [LARGE SCALE GENOMIC DNA]</scope>
    <source>
        <tissue evidence="7">Leaves</tissue>
    </source>
</reference>
<evidence type="ECO:0000256" key="1">
    <source>
        <dbReference type="ARBA" id="ARBA00004141"/>
    </source>
</evidence>
<evidence type="ECO:0000313" key="8">
    <source>
        <dbReference type="Proteomes" id="UP000516437"/>
    </source>
</evidence>
<keyword evidence="6" id="KW-0472">Membrane</keyword>
<protein>
    <submittedName>
        <fullName evidence="7">Equilibrative nucleotide transporter 2</fullName>
    </submittedName>
</protein>
<gene>
    <name evidence="7" type="ORF">CJ030_MR2G000514</name>
</gene>
<comment type="subcellular location">
    <subcellularLocation>
        <location evidence="1">Membrane</location>
        <topology evidence="1">Multi-pass membrane protein</topology>
    </subcellularLocation>
</comment>
<dbReference type="PANTHER" id="PTHR10332:SF38">
    <property type="entry name" value="EQUILIBRATIVE NUCLEOTIDE TRANSPORTER 3-RELATED"/>
    <property type="match status" value="1"/>
</dbReference>
<keyword evidence="4" id="KW-0812">Transmembrane</keyword>
<evidence type="ECO:0000256" key="3">
    <source>
        <dbReference type="ARBA" id="ARBA00022448"/>
    </source>
</evidence>